<dbReference type="AlphaFoldDB" id="A0A7C2P0I6"/>
<evidence type="ECO:0000256" key="4">
    <source>
        <dbReference type="ARBA" id="ARBA00023125"/>
    </source>
</evidence>
<comment type="function">
    <text evidence="1">Required for the transposition of the insertion element.</text>
</comment>
<dbReference type="EMBL" id="DSOL01000114">
    <property type="protein sequence ID" value="HEN27793.1"/>
    <property type="molecule type" value="Genomic_DNA"/>
</dbReference>
<evidence type="ECO:0000256" key="1">
    <source>
        <dbReference type="ARBA" id="ARBA00002190"/>
    </source>
</evidence>
<accession>A0A7C2P0I6</accession>
<organism evidence="6">
    <name type="scientific">candidate division WOR-3 bacterium</name>
    <dbReference type="NCBI Taxonomy" id="2052148"/>
    <lineage>
        <taxon>Bacteria</taxon>
        <taxon>Bacteria division WOR-3</taxon>
    </lineage>
</organism>
<name>A0A7C2P0I6_UNCW3</name>
<dbReference type="InterPro" id="IPR001207">
    <property type="entry name" value="Transposase_mutator"/>
</dbReference>
<dbReference type="GO" id="GO:0004803">
    <property type="term" value="F:transposase activity"/>
    <property type="evidence" value="ECO:0007669"/>
    <property type="project" value="InterPro"/>
</dbReference>
<keyword evidence="5" id="KW-0233">DNA recombination</keyword>
<dbReference type="GO" id="GO:0006313">
    <property type="term" value="P:DNA transposition"/>
    <property type="evidence" value="ECO:0007669"/>
    <property type="project" value="InterPro"/>
</dbReference>
<protein>
    <recommendedName>
        <fullName evidence="7">Mutator family transposase</fullName>
    </recommendedName>
</protein>
<evidence type="ECO:0000256" key="3">
    <source>
        <dbReference type="ARBA" id="ARBA00022578"/>
    </source>
</evidence>
<gene>
    <name evidence="6" type="ORF">ENQ77_03870</name>
</gene>
<keyword evidence="3" id="KW-0815">Transposition</keyword>
<dbReference type="Pfam" id="PF00872">
    <property type="entry name" value="Transposase_mut"/>
    <property type="match status" value="1"/>
</dbReference>
<comment type="similarity">
    <text evidence="2">Belongs to the transposase mutator family.</text>
</comment>
<evidence type="ECO:0008006" key="7">
    <source>
        <dbReference type="Google" id="ProtNLM"/>
    </source>
</evidence>
<keyword evidence="4" id="KW-0238">DNA-binding</keyword>
<reference evidence="6" key="1">
    <citation type="journal article" date="2020" name="mSystems">
        <title>Genome- and Community-Level Interaction Insights into Carbon Utilization and Element Cycling Functions of Hydrothermarchaeota in Hydrothermal Sediment.</title>
        <authorList>
            <person name="Zhou Z."/>
            <person name="Liu Y."/>
            <person name="Xu W."/>
            <person name="Pan J."/>
            <person name="Luo Z.H."/>
            <person name="Li M."/>
        </authorList>
    </citation>
    <scope>NUCLEOTIDE SEQUENCE [LARGE SCALE GENOMIC DNA]</scope>
    <source>
        <strain evidence="6">SpSt-34</strain>
    </source>
</reference>
<evidence type="ECO:0000256" key="2">
    <source>
        <dbReference type="ARBA" id="ARBA00010961"/>
    </source>
</evidence>
<comment type="caution">
    <text evidence="6">The sequence shown here is derived from an EMBL/GenBank/DDBJ whole genome shotgun (WGS) entry which is preliminary data.</text>
</comment>
<evidence type="ECO:0000313" key="6">
    <source>
        <dbReference type="EMBL" id="HEN27793.1"/>
    </source>
</evidence>
<proteinExistence type="inferred from homology"/>
<sequence>MHAVRNALNKSRKKDREALAEDLKKIYRAESREKAEEALRSLRERWETKTYDLLEFLRHPKPSATTFTPPTNWNGWPRR</sequence>
<evidence type="ECO:0000256" key="5">
    <source>
        <dbReference type="ARBA" id="ARBA00023172"/>
    </source>
</evidence>
<dbReference type="GO" id="GO:0003677">
    <property type="term" value="F:DNA binding"/>
    <property type="evidence" value="ECO:0007669"/>
    <property type="project" value="UniProtKB-KW"/>
</dbReference>